<dbReference type="InterPro" id="IPR025857">
    <property type="entry name" value="MacB_PCD"/>
</dbReference>
<evidence type="ECO:0000256" key="3">
    <source>
        <dbReference type="ARBA" id="ARBA00022692"/>
    </source>
</evidence>
<reference evidence="10" key="1">
    <citation type="journal article" date="2014" name="Front. Microbiol.">
        <title>High frequency of phylogenetically diverse reductive dehalogenase-homologous genes in deep subseafloor sedimentary metagenomes.</title>
        <authorList>
            <person name="Kawai M."/>
            <person name="Futagami T."/>
            <person name="Toyoda A."/>
            <person name="Takaki Y."/>
            <person name="Nishi S."/>
            <person name="Hori S."/>
            <person name="Arai W."/>
            <person name="Tsubouchi T."/>
            <person name="Morono Y."/>
            <person name="Uchiyama I."/>
            <person name="Ito T."/>
            <person name="Fujiyama A."/>
            <person name="Inagaki F."/>
            <person name="Takami H."/>
        </authorList>
    </citation>
    <scope>NUCLEOTIDE SEQUENCE</scope>
    <source>
        <strain evidence="10">Expedition CK06-06</strain>
    </source>
</reference>
<keyword evidence="2" id="KW-1003">Cell membrane</keyword>
<accession>X1FD20</accession>
<evidence type="ECO:0000256" key="1">
    <source>
        <dbReference type="ARBA" id="ARBA00004651"/>
    </source>
</evidence>
<feature type="domain" description="ABC3 transporter permease C-terminal" evidence="8">
    <location>
        <begin position="141"/>
        <end position="254"/>
    </location>
</feature>
<dbReference type="EMBL" id="BARU01007222">
    <property type="protein sequence ID" value="GAH42877.1"/>
    <property type="molecule type" value="Genomic_DNA"/>
</dbReference>
<evidence type="ECO:0000256" key="6">
    <source>
        <dbReference type="ARBA" id="ARBA00038076"/>
    </source>
</evidence>
<dbReference type="PANTHER" id="PTHR30572">
    <property type="entry name" value="MEMBRANE COMPONENT OF TRANSPORTER-RELATED"/>
    <property type="match status" value="1"/>
</dbReference>
<comment type="caution">
    <text evidence="10">The sequence shown here is derived from an EMBL/GenBank/DDBJ whole genome shotgun (WGS) entry which is preliminary data.</text>
</comment>
<name>X1FD20_9ZZZZ</name>
<evidence type="ECO:0000256" key="2">
    <source>
        <dbReference type="ARBA" id="ARBA00022475"/>
    </source>
</evidence>
<keyword evidence="4 7" id="KW-1133">Transmembrane helix</keyword>
<comment type="similarity">
    <text evidence="6">Belongs to the ABC-4 integral membrane protein family.</text>
</comment>
<dbReference type="Pfam" id="PF02687">
    <property type="entry name" value="FtsX"/>
    <property type="match status" value="1"/>
</dbReference>
<sequence length="260" mass="28702">IQREDEEHSRYVCIIGADIIEKLFPYLDPLGKRIKIGTDNFLVIGLGQKKGKLLGFSQDNYVRIPISTFYKIFGSRRSIDINIHTLSQEQLETAREEVRTILRSKRHLSFEDPDDFSFASSETFIQVYKTLTSSIYFAMIAISSLALLVGGIVVMNIMLVAVTERTKEIGIRMAIGARRNDILIQFLIEAAAISTTGGLIGILLGFAIAKIFTAITSWPSSIEPVSIVVAILVSASVGIFFGIYPANKAAKLDPIEALRA</sequence>
<dbReference type="GO" id="GO:0005886">
    <property type="term" value="C:plasma membrane"/>
    <property type="evidence" value="ECO:0007669"/>
    <property type="project" value="UniProtKB-SubCell"/>
</dbReference>
<evidence type="ECO:0000259" key="9">
    <source>
        <dbReference type="Pfam" id="PF12704"/>
    </source>
</evidence>
<keyword evidence="5 7" id="KW-0472">Membrane</keyword>
<protein>
    <recommendedName>
        <fullName evidence="11">ABC3 transporter permease protein domain-containing protein</fullName>
    </recommendedName>
</protein>
<feature type="non-terminal residue" evidence="10">
    <location>
        <position position="1"/>
    </location>
</feature>
<evidence type="ECO:0000259" key="8">
    <source>
        <dbReference type="Pfam" id="PF02687"/>
    </source>
</evidence>
<evidence type="ECO:0008006" key="11">
    <source>
        <dbReference type="Google" id="ProtNLM"/>
    </source>
</evidence>
<comment type="subcellular location">
    <subcellularLocation>
        <location evidence="1">Cell membrane</location>
        <topology evidence="1">Multi-pass membrane protein</topology>
    </subcellularLocation>
</comment>
<dbReference type="InterPro" id="IPR050250">
    <property type="entry name" value="Macrolide_Exporter_MacB"/>
</dbReference>
<evidence type="ECO:0000256" key="4">
    <source>
        <dbReference type="ARBA" id="ARBA00022989"/>
    </source>
</evidence>
<feature type="transmembrane region" description="Helical" evidence="7">
    <location>
        <begin position="224"/>
        <end position="244"/>
    </location>
</feature>
<dbReference type="AlphaFoldDB" id="X1FD20"/>
<dbReference type="GO" id="GO:0022857">
    <property type="term" value="F:transmembrane transporter activity"/>
    <property type="evidence" value="ECO:0007669"/>
    <property type="project" value="TreeGrafter"/>
</dbReference>
<evidence type="ECO:0000256" key="7">
    <source>
        <dbReference type="SAM" id="Phobius"/>
    </source>
</evidence>
<dbReference type="PANTHER" id="PTHR30572:SF4">
    <property type="entry name" value="ABC TRANSPORTER PERMEASE YTRF"/>
    <property type="match status" value="1"/>
</dbReference>
<dbReference type="Pfam" id="PF12704">
    <property type="entry name" value="MacB_PCD"/>
    <property type="match status" value="1"/>
</dbReference>
<feature type="transmembrane region" description="Helical" evidence="7">
    <location>
        <begin position="135"/>
        <end position="162"/>
    </location>
</feature>
<keyword evidence="3 7" id="KW-0812">Transmembrane</keyword>
<dbReference type="InterPro" id="IPR003838">
    <property type="entry name" value="ABC3_permease_C"/>
</dbReference>
<evidence type="ECO:0000256" key="5">
    <source>
        <dbReference type="ARBA" id="ARBA00023136"/>
    </source>
</evidence>
<organism evidence="10">
    <name type="scientific">marine sediment metagenome</name>
    <dbReference type="NCBI Taxonomy" id="412755"/>
    <lineage>
        <taxon>unclassified sequences</taxon>
        <taxon>metagenomes</taxon>
        <taxon>ecological metagenomes</taxon>
    </lineage>
</organism>
<evidence type="ECO:0000313" key="10">
    <source>
        <dbReference type="EMBL" id="GAH42877.1"/>
    </source>
</evidence>
<feature type="transmembrane region" description="Helical" evidence="7">
    <location>
        <begin position="183"/>
        <end position="212"/>
    </location>
</feature>
<proteinExistence type="inferred from homology"/>
<feature type="domain" description="MacB-like periplasmic core" evidence="9">
    <location>
        <begin position="3"/>
        <end position="100"/>
    </location>
</feature>
<gene>
    <name evidence="10" type="ORF">S03H2_14242</name>
</gene>